<reference evidence="14" key="1">
    <citation type="submission" date="2020-03" db="EMBL/GenBank/DDBJ databases">
        <title>Draft Genome Sequence of Cylindrodendrum hubeiense.</title>
        <authorList>
            <person name="Buettner E."/>
            <person name="Kellner H."/>
        </authorList>
    </citation>
    <scope>NUCLEOTIDE SEQUENCE</scope>
    <source>
        <strain evidence="14">IHI 201604</strain>
    </source>
</reference>
<protein>
    <recommendedName>
        <fullName evidence="13">Alcohol dehydrogenase-like C-terminal domain-containing protein</fullName>
    </recommendedName>
</protein>
<evidence type="ECO:0000256" key="12">
    <source>
        <dbReference type="PIRSR" id="PIRSR602401-1"/>
    </source>
</evidence>
<evidence type="ECO:0000256" key="4">
    <source>
        <dbReference type="ARBA" id="ARBA00010617"/>
    </source>
</evidence>
<sequence>MPTSNRAVIYSEPGTLKTEVIELPIPQPGRGEILVRLLYSGVCHTDVGFCMNHFPNLPVPTQAGQIGGHEGLDLAAAAPLMCGGISVYTSLRTAGMRIGDWVVISGAGGGLGHLGIQYAKALGGKVLAVDIGAKEELCRSLGANEFVDFTKFSADEHLAAKIKDITDGGARIALMCASSSKAYSQAMSWLGFRGVMACLGIPEKEGTLVPSITSMVGNELRIIATKTGNRMDAKQCLELAVQGGVTPQYELRKMEDLSSIFEDLENEARVGFPAKTREMAAGDRVAVTGKGIYSSIIVYRGAFHRLNRFPGPFAARISNLYVTLLSIKKFQLYEEVQQLHEKYGDIVRIALRDYEPRVAKYTNRLLERIEEMQGLPFDASTWFNFYSFDVMGDLAFGKGFDMLKNGVMHYFMKSVHTNMLLVSAFSHLVWIFPLFKEIPGLNYEHIKFQKWLSAQVVERQKTKSDTPDLFSWILSDYDAIDKPSKQDTVDLHGDAHLIVVAGSDTTAASLTCLFFELATNPEACRRLQDEIDQYYAGINEVDHLTLSKLKYLQACIDESLRLHPPVPSGLQRMTPPEGLQIGDAFIPGNTILQIPAHTLYRDKRVFERPTEFIPERWTTQPELTKNGSIFHPFSMGRYSCAGKQLGLMELRYVTSQVLRRYDVKLAEGRTPEGFLAGPAPPAERLLDDSRRLKKRELDRKAQRLARERTKSRIAELEAMVEHLRQSDANTQILSLMDQLSQVTKERDKTRQVLRSLDNTIHRHLAETTTSTSQPSTHPGNDALVLPLQIPRPLEPNSEQRCDASSMCIPPGSTGPGVWDDPLECLSGIQANASVGCGFDNQPNHQGSLDGLNLLNLPPGSASDGEISYGDDVIVPKAIICHCTSSQASRRGIQDPPPNKWRAANELLGRSTCLSRAEIAAEDRTSEDTPVRAVLEGWDSVEQDGKMTDSWRKLRGVDEVCFKTCSQIERLAILRMMHVLMTYHGDPTMERHASVPHWFLMRPSQTIAHSYAIDYFVWILWPYDFRDTYMHNSETGRFHLSPLFEERIRDISAWTMSPDFFLQFPELYGDIPSYLSVPASVSNVASGLVPYAHGAQRLVERRGKNAKTPSQGIATEAMEN</sequence>
<evidence type="ECO:0000256" key="5">
    <source>
        <dbReference type="ARBA" id="ARBA00022617"/>
    </source>
</evidence>
<feature type="domain" description="Alcohol dehydrogenase-like C-terminal" evidence="13">
    <location>
        <begin position="110"/>
        <end position="240"/>
    </location>
</feature>
<evidence type="ECO:0000256" key="9">
    <source>
        <dbReference type="ARBA" id="ARBA00023004"/>
    </source>
</evidence>
<evidence type="ECO:0000256" key="10">
    <source>
        <dbReference type="ARBA" id="ARBA00023027"/>
    </source>
</evidence>
<comment type="cofactor">
    <cofactor evidence="1">
        <name>Zn(2+)</name>
        <dbReference type="ChEBI" id="CHEBI:29105"/>
    </cofactor>
</comment>
<name>A0A9P5HHA1_9HYPO</name>
<evidence type="ECO:0000256" key="3">
    <source>
        <dbReference type="ARBA" id="ARBA00008072"/>
    </source>
</evidence>
<organism evidence="14 15">
    <name type="scientific">Cylindrodendrum hubeiense</name>
    <dbReference type="NCBI Taxonomy" id="595255"/>
    <lineage>
        <taxon>Eukaryota</taxon>
        <taxon>Fungi</taxon>
        <taxon>Dikarya</taxon>
        <taxon>Ascomycota</taxon>
        <taxon>Pezizomycotina</taxon>
        <taxon>Sordariomycetes</taxon>
        <taxon>Hypocreomycetidae</taxon>
        <taxon>Hypocreales</taxon>
        <taxon>Nectriaceae</taxon>
        <taxon>Cylindrodendrum</taxon>
    </lineage>
</organism>
<evidence type="ECO:0000313" key="15">
    <source>
        <dbReference type="Proteomes" id="UP000722485"/>
    </source>
</evidence>
<dbReference type="CDD" id="cd11061">
    <property type="entry name" value="CYP67-like"/>
    <property type="match status" value="1"/>
</dbReference>
<dbReference type="GO" id="GO:0005506">
    <property type="term" value="F:iron ion binding"/>
    <property type="evidence" value="ECO:0007669"/>
    <property type="project" value="InterPro"/>
</dbReference>
<dbReference type="CDD" id="cd14688">
    <property type="entry name" value="bZIP_YAP"/>
    <property type="match status" value="1"/>
</dbReference>
<keyword evidence="9 12" id="KW-0408">Iron</keyword>
<accession>A0A9P5HHA1</accession>
<dbReference type="GO" id="GO:0020037">
    <property type="term" value="F:heme binding"/>
    <property type="evidence" value="ECO:0007669"/>
    <property type="project" value="InterPro"/>
</dbReference>
<dbReference type="Pfam" id="PF00107">
    <property type="entry name" value="ADH_zinc_N"/>
    <property type="match status" value="1"/>
</dbReference>
<dbReference type="FunFam" id="3.40.50.720:FF:000039">
    <property type="entry name" value="Alcohol dehydrogenase AdhP"/>
    <property type="match status" value="1"/>
</dbReference>
<keyword evidence="7" id="KW-0862">Zinc</keyword>
<keyword evidence="8" id="KW-0560">Oxidoreductase</keyword>
<evidence type="ECO:0000256" key="11">
    <source>
        <dbReference type="ARBA" id="ARBA00023033"/>
    </source>
</evidence>
<evidence type="ECO:0000313" key="14">
    <source>
        <dbReference type="EMBL" id="KAF7558005.1"/>
    </source>
</evidence>
<dbReference type="InterPro" id="IPR050121">
    <property type="entry name" value="Cytochrome_P450_monoxygenase"/>
</dbReference>
<gene>
    <name evidence="14" type="ORF">G7Z17_g333</name>
</gene>
<dbReference type="PANTHER" id="PTHR24305:SF187">
    <property type="entry name" value="P450, PUTATIVE (EUROFUNG)-RELATED"/>
    <property type="match status" value="1"/>
</dbReference>
<dbReference type="Proteomes" id="UP000722485">
    <property type="component" value="Unassembled WGS sequence"/>
</dbReference>
<dbReference type="AlphaFoldDB" id="A0A9P5HHA1"/>
<dbReference type="InterPro" id="IPR011032">
    <property type="entry name" value="GroES-like_sf"/>
</dbReference>
<dbReference type="PANTHER" id="PTHR24305">
    <property type="entry name" value="CYTOCHROME P450"/>
    <property type="match status" value="1"/>
</dbReference>
<dbReference type="Gene3D" id="3.40.50.720">
    <property type="entry name" value="NAD(P)-binding Rossmann-like Domain"/>
    <property type="match status" value="1"/>
</dbReference>
<dbReference type="Gene3D" id="1.10.630.10">
    <property type="entry name" value="Cytochrome P450"/>
    <property type="match status" value="1"/>
</dbReference>
<dbReference type="EMBL" id="JAANBB010000002">
    <property type="protein sequence ID" value="KAF7558005.1"/>
    <property type="molecule type" value="Genomic_DNA"/>
</dbReference>
<dbReference type="GO" id="GO:0004497">
    <property type="term" value="F:monooxygenase activity"/>
    <property type="evidence" value="ECO:0007669"/>
    <property type="project" value="UniProtKB-KW"/>
</dbReference>
<comment type="similarity">
    <text evidence="3">Belongs to the zinc-containing alcohol dehydrogenase family.</text>
</comment>
<evidence type="ECO:0000256" key="8">
    <source>
        <dbReference type="ARBA" id="ARBA00023002"/>
    </source>
</evidence>
<comment type="caution">
    <text evidence="14">The sequence shown here is derived from an EMBL/GenBank/DDBJ whole genome shotgun (WGS) entry which is preliminary data.</text>
</comment>
<dbReference type="SUPFAM" id="SSF48264">
    <property type="entry name" value="Cytochrome P450"/>
    <property type="match status" value="1"/>
</dbReference>
<keyword evidence="5 12" id="KW-0349">Heme</keyword>
<comment type="cofactor">
    <cofactor evidence="2 12">
        <name>heme</name>
        <dbReference type="ChEBI" id="CHEBI:30413"/>
    </cofactor>
</comment>
<dbReference type="InterPro" id="IPR036291">
    <property type="entry name" value="NAD(P)-bd_dom_sf"/>
</dbReference>
<keyword evidence="6 12" id="KW-0479">Metal-binding</keyword>
<dbReference type="OrthoDB" id="6692864at2759"/>
<evidence type="ECO:0000256" key="7">
    <source>
        <dbReference type="ARBA" id="ARBA00022833"/>
    </source>
</evidence>
<dbReference type="InterPro" id="IPR013149">
    <property type="entry name" value="ADH-like_C"/>
</dbReference>
<keyword evidence="10" id="KW-0520">NAD</keyword>
<feature type="binding site" description="axial binding residue" evidence="12">
    <location>
        <position position="640"/>
    </location>
    <ligand>
        <name>heme</name>
        <dbReference type="ChEBI" id="CHEBI:30413"/>
    </ligand>
    <ligandPart>
        <name>Fe</name>
        <dbReference type="ChEBI" id="CHEBI:18248"/>
    </ligandPart>
</feature>
<evidence type="ECO:0000256" key="1">
    <source>
        <dbReference type="ARBA" id="ARBA00001947"/>
    </source>
</evidence>
<evidence type="ECO:0000256" key="2">
    <source>
        <dbReference type="ARBA" id="ARBA00001971"/>
    </source>
</evidence>
<dbReference type="PRINTS" id="PR00385">
    <property type="entry name" value="P450"/>
</dbReference>
<evidence type="ECO:0000259" key="13">
    <source>
        <dbReference type="Pfam" id="PF00107"/>
    </source>
</evidence>
<proteinExistence type="inferred from homology"/>
<dbReference type="GO" id="GO:0016705">
    <property type="term" value="F:oxidoreductase activity, acting on paired donors, with incorporation or reduction of molecular oxygen"/>
    <property type="evidence" value="ECO:0007669"/>
    <property type="project" value="InterPro"/>
</dbReference>
<dbReference type="Gene3D" id="3.90.180.10">
    <property type="entry name" value="Medium-chain alcohol dehydrogenases, catalytic domain"/>
    <property type="match status" value="2"/>
</dbReference>
<dbReference type="Pfam" id="PF00067">
    <property type="entry name" value="p450"/>
    <property type="match status" value="1"/>
</dbReference>
<dbReference type="InterPro" id="IPR002401">
    <property type="entry name" value="Cyt_P450_E_grp-I"/>
</dbReference>
<evidence type="ECO:0000256" key="6">
    <source>
        <dbReference type="ARBA" id="ARBA00022723"/>
    </source>
</evidence>
<comment type="similarity">
    <text evidence="4">Belongs to the cytochrome P450 family.</text>
</comment>
<keyword evidence="11" id="KW-0503">Monooxygenase</keyword>
<dbReference type="GO" id="GO:0018455">
    <property type="term" value="F:alcohol dehydrogenase [NAD(P)+] activity"/>
    <property type="evidence" value="ECO:0007669"/>
    <property type="project" value="UniProtKB-ARBA"/>
</dbReference>
<dbReference type="InterPro" id="IPR001128">
    <property type="entry name" value="Cyt_P450"/>
</dbReference>
<dbReference type="PRINTS" id="PR00463">
    <property type="entry name" value="EP450I"/>
</dbReference>
<keyword evidence="15" id="KW-1185">Reference proteome</keyword>
<dbReference type="SUPFAM" id="SSF51735">
    <property type="entry name" value="NAD(P)-binding Rossmann-fold domains"/>
    <property type="match status" value="1"/>
</dbReference>
<dbReference type="SUPFAM" id="SSF50129">
    <property type="entry name" value="GroES-like"/>
    <property type="match status" value="1"/>
</dbReference>
<dbReference type="InterPro" id="IPR036396">
    <property type="entry name" value="Cyt_P450_sf"/>
</dbReference>